<evidence type="ECO:0000313" key="2">
    <source>
        <dbReference type="EMBL" id="TFA99914.1"/>
    </source>
</evidence>
<comment type="caution">
    <text evidence="2">The sequence shown here is derived from an EMBL/GenBank/DDBJ whole genome shotgun (WGS) entry which is preliminary data.</text>
</comment>
<protein>
    <recommendedName>
        <fullName evidence="4">BTB domain-containing protein</fullName>
    </recommendedName>
</protein>
<sequence length="338" mass="38156">MEPKVHEIDPNGDTLLTLRNPNAPFAAPPSPPAEQQEQQEQPKSDAADEPQTLAEDKPEVRMRLSSRHLTLASAYFEKMMSNDWKETTAEGDYSYVVDAEGWDEEALLTLMNIIHGKTADLSMTINLEMLAKIAVLADYYQCHVAVKFFSSLWLQGIDRKAMSGRDLLLLLSVSCVFPDPDTFKESTMSLITKSTGVLDSLGLPIPQTVIDAVNERREKFIPAIVDGLKRLIRYEYSNRVLGCSFDCSSMFIGALGKNMDSLRLTDQYLTPPYVGHSLMTLKDGIFDFSEPSWRRFCDGWRTNRRRNTCSLSDNVRPIVETQIKRVVGLELKDFIKTS</sequence>
<organism evidence="2 3">
    <name type="scientific">Trichoderma ghanense</name>
    <dbReference type="NCBI Taxonomy" id="65468"/>
    <lineage>
        <taxon>Eukaryota</taxon>
        <taxon>Fungi</taxon>
        <taxon>Dikarya</taxon>
        <taxon>Ascomycota</taxon>
        <taxon>Pezizomycotina</taxon>
        <taxon>Sordariomycetes</taxon>
        <taxon>Hypocreomycetidae</taxon>
        <taxon>Hypocreales</taxon>
        <taxon>Hypocreaceae</taxon>
        <taxon>Trichoderma</taxon>
    </lineage>
</organism>
<name>A0ABY2GVC8_9HYPO</name>
<accession>A0ABY2GVC8</accession>
<proteinExistence type="predicted"/>
<dbReference type="GeneID" id="300579680"/>
<dbReference type="RefSeq" id="XP_073556116.1">
    <property type="nucleotide sequence ID" value="XM_073705230.1"/>
</dbReference>
<dbReference type="InterPro" id="IPR011333">
    <property type="entry name" value="SKP1/BTB/POZ_sf"/>
</dbReference>
<evidence type="ECO:0000256" key="1">
    <source>
        <dbReference type="SAM" id="MobiDB-lite"/>
    </source>
</evidence>
<reference evidence="2 3" key="1">
    <citation type="submission" date="2018-01" db="EMBL/GenBank/DDBJ databases">
        <title>Genome characterization of the sugarcane-associated fungus Trichoderma ghanense CCMA-1212 and their application in lignocelulose bioconversion.</title>
        <authorList>
            <person name="Steindorff A.S."/>
            <person name="Mendes T.D."/>
            <person name="Vilela E.S.D."/>
            <person name="Rodrigues D.S."/>
            <person name="Formighieri E.F."/>
            <person name="Melo I.S."/>
            <person name="Favaro L.C.L."/>
        </authorList>
    </citation>
    <scope>NUCLEOTIDE SEQUENCE [LARGE SCALE GENOMIC DNA]</scope>
    <source>
        <strain evidence="2 3">CCMA-1212</strain>
    </source>
</reference>
<keyword evidence="3" id="KW-1185">Reference proteome</keyword>
<evidence type="ECO:0008006" key="4">
    <source>
        <dbReference type="Google" id="ProtNLM"/>
    </source>
</evidence>
<feature type="region of interest" description="Disordered" evidence="1">
    <location>
        <begin position="1"/>
        <end position="59"/>
    </location>
</feature>
<dbReference type="EMBL" id="PPTA01000012">
    <property type="protein sequence ID" value="TFA99914.1"/>
    <property type="molecule type" value="Genomic_DNA"/>
</dbReference>
<dbReference type="SUPFAM" id="SSF54695">
    <property type="entry name" value="POZ domain"/>
    <property type="match status" value="1"/>
</dbReference>
<dbReference type="Proteomes" id="UP001642720">
    <property type="component" value="Unassembled WGS sequence"/>
</dbReference>
<evidence type="ECO:0000313" key="3">
    <source>
        <dbReference type="Proteomes" id="UP001642720"/>
    </source>
</evidence>
<gene>
    <name evidence="2" type="ORF">CCMA1212_008080</name>
</gene>
<dbReference type="Gene3D" id="3.30.710.10">
    <property type="entry name" value="Potassium Channel Kv1.1, Chain A"/>
    <property type="match status" value="1"/>
</dbReference>